<accession>A0A1H0XSJ8</accession>
<dbReference type="Proteomes" id="UP000199627">
    <property type="component" value="Unassembled WGS sequence"/>
</dbReference>
<proteinExistence type="predicted"/>
<dbReference type="STRING" id="311333.SAMN05421664_0222"/>
<evidence type="ECO:0000313" key="2">
    <source>
        <dbReference type="Proteomes" id="UP000199627"/>
    </source>
</evidence>
<dbReference type="EMBL" id="FNKL01000001">
    <property type="protein sequence ID" value="SDQ05845.1"/>
    <property type="molecule type" value="Genomic_DNA"/>
</dbReference>
<evidence type="ECO:0000313" key="1">
    <source>
        <dbReference type="EMBL" id="SDQ05845.1"/>
    </source>
</evidence>
<sequence>MKIEFVTCLKDQLQLNYNNKIISIAKKATLITEDIKHLFKYYLNLECN</sequence>
<name>A0A1H0XSJ8_9FLAO</name>
<organism evidence="1 2">
    <name type="scientific">Chryseobacterium soldanellicola</name>
    <dbReference type="NCBI Taxonomy" id="311333"/>
    <lineage>
        <taxon>Bacteria</taxon>
        <taxon>Pseudomonadati</taxon>
        <taxon>Bacteroidota</taxon>
        <taxon>Flavobacteriia</taxon>
        <taxon>Flavobacteriales</taxon>
        <taxon>Weeksellaceae</taxon>
        <taxon>Chryseobacterium group</taxon>
        <taxon>Chryseobacterium</taxon>
    </lineage>
</organism>
<gene>
    <name evidence="1" type="ORF">SAMN05421664_0222</name>
</gene>
<reference evidence="2" key="1">
    <citation type="submission" date="2016-10" db="EMBL/GenBank/DDBJ databases">
        <authorList>
            <person name="Varghese N."/>
            <person name="Submissions S."/>
        </authorList>
    </citation>
    <scope>NUCLEOTIDE SEQUENCE [LARGE SCALE GENOMIC DNA]</scope>
    <source>
        <strain evidence="2">DSM 17072</strain>
    </source>
</reference>
<dbReference type="AlphaFoldDB" id="A0A1H0XSJ8"/>
<protein>
    <submittedName>
        <fullName evidence="1">Uncharacterized protein</fullName>
    </submittedName>
</protein>
<keyword evidence="2" id="KW-1185">Reference proteome</keyword>